<protein>
    <submittedName>
        <fullName evidence="4">Transglycosylase-like protein with SLT domain</fullName>
    </submittedName>
</protein>
<dbReference type="InterPro" id="IPR008258">
    <property type="entry name" value="Transglycosylase_SLT_dom_1"/>
</dbReference>
<dbReference type="PANTHER" id="PTHR37423:SF2">
    <property type="entry name" value="MEMBRANE-BOUND LYTIC MUREIN TRANSGLYCOSYLASE C"/>
    <property type="match status" value="1"/>
</dbReference>
<dbReference type="EMBL" id="SHKP01000006">
    <property type="protein sequence ID" value="RZT97958.1"/>
    <property type="molecule type" value="Genomic_DNA"/>
</dbReference>
<dbReference type="AlphaFoldDB" id="A0A4Q7VPA8"/>
<keyword evidence="5" id="KW-1185">Reference proteome</keyword>
<feature type="compositionally biased region" description="Basic and acidic residues" evidence="2">
    <location>
        <begin position="281"/>
        <end position="294"/>
    </location>
</feature>
<comment type="similarity">
    <text evidence="1">Belongs to the transglycosylase Slt family.</text>
</comment>
<accession>A0A4Q7VPA8</accession>
<reference evidence="4 5" key="1">
    <citation type="submission" date="2019-02" db="EMBL/GenBank/DDBJ databases">
        <title>Genomic Encyclopedia of Type Strains, Phase IV (KMG-IV): sequencing the most valuable type-strain genomes for metagenomic binning, comparative biology and taxonomic classification.</title>
        <authorList>
            <person name="Goeker M."/>
        </authorList>
    </citation>
    <scope>NUCLEOTIDE SEQUENCE [LARGE SCALE GENOMIC DNA]</scope>
    <source>
        <strain evidence="4 5">DSM 19570</strain>
    </source>
</reference>
<dbReference type="PANTHER" id="PTHR37423">
    <property type="entry name" value="SOLUBLE LYTIC MUREIN TRANSGLYCOSYLASE-RELATED"/>
    <property type="match status" value="1"/>
</dbReference>
<feature type="region of interest" description="Disordered" evidence="2">
    <location>
        <begin position="273"/>
        <end position="294"/>
    </location>
</feature>
<feature type="domain" description="Transglycosylase SLT" evidence="3">
    <location>
        <begin position="142"/>
        <end position="219"/>
    </location>
</feature>
<dbReference type="CDD" id="cd00254">
    <property type="entry name" value="LT-like"/>
    <property type="match status" value="1"/>
</dbReference>
<evidence type="ECO:0000259" key="3">
    <source>
        <dbReference type="Pfam" id="PF01464"/>
    </source>
</evidence>
<dbReference type="Pfam" id="PF01464">
    <property type="entry name" value="SLT"/>
    <property type="match status" value="1"/>
</dbReference>
<evidence type="ECO:0000313" key="4">
    <source>
        <dbReference type="EMBL" id="RZT97958.1"/>
    </source>
</evidence>
<comment type="caution">
    <text evidence="4">The sequence shown here is derived from an EMBL/GenBank/DDBJ whole genome shotgun (WGS) entry which is preliminary data.</text>
</comment>
<gene>
    <name evidence="4" type="ORF">EV670_2358</name>
</gene>
<evidence type="ECO:0000256" key="1">
    <source>
        <dbReference type="ARBA" id="ARBA00007734"/>
    </source>
</evidence>
<organism evidence="4 5">
    <name type="scientific">Rivibacter subsaxonicus</name>
    <dbReference type="NCBI Taxonomy" id="457575"/>
    <lineage>
        <taxon>Bacteria</taxon>
        <taxon>Pseudomonadati</taxon>
        <taxon>Pseudomonadota</taxon>
        <taxon>Betaproteobacteria</taxon>
        <taxon>Burkholderiales</taxon>
        <taxon>Rivibacter</taxon>
    </lineage>
</organism>
<evidence type="ECO:0000256" key="2">
    <source>
        <dbReference type="SAM" id="MobiDB-lite"/>
    </source>
</evidence>
<dbReference type="OrthoDB" id="9815002at2"/>
<dbReference type="RefSeq" id="WP_130432268.1">
    <property type="nucleotide sequence ID" value="NZ_SHKP01000006.1"/>
</dbReference>
<dbReference type="InterPro" id="IPR023346">
    <property type="entry name" value="Lysozyme-like_dom_sf"/>
</dbReference>
<dbReference type="SUPFAM" id="SSF53955">
    <property type="entry name" value="Lysozyme-like"/>
    <property type="match status" value="1"/>
</dbReference>
<proteinExistence type="inferred from homology"/>
<dbReference type="Gene3D" id="1.10.530.10">
    <property type="match status" value="1"/>
</dbReference>
<sequence length="294" mass="31311">MTAFASATAALSRGARHAGRPVVVFLKDAGHGLLEVSHSSLALVGLTVVGLCLFLASRPDMRQTLELEAFGWLQSRQVARVDTDPSVVVALAEPDAVQRATAIDPRELSKQQAAVATWISRRYKVAVEPVSRLVQEAWSVGQRTRLDPTLILAIMAIESGFNPFAQSPVGAQGLMQVMTRVHDDKYESFGGNHAAFDPVTNLRVGVQVLKECIARAGSLEGGLKFYVGAANLADDGGYAGKVLAEQAHLRSVAAGKSVPPSAPSIPLPVIVPPTPNIEAAEQPREDDERVALLR</sequence>
<dbReference type="Proteomes" id="UP000293671">
    <property type="component" value="Unassembled WGS sequence"/>
</dbReference>
<name>A0A4Q7VPA8_9BURK</name>
<evidence type="ECO:0000313" key="5">
    <source>
        <dbReference type="Proteomes" id="UP000293671"/>
    </source>
</evidence>